<evidence type="ECO:0000256" key="3">
    <source>
        <dbReference type="ARBA" id="ARBA00022729"/>
    </source>
</evidence>
<dbReference type="Gene3D" id="1.20.120.770">
    <property type="entry name" value="Amyloid precursor protein, E2 domain"/>
    <property type="match status" value="1"/>
</dbReference>
<dbReference type="Pfam" id="PF12925">
    <property type="entry name" value="APP_E2"/>
    <property type="match status" value="1"/>
</dbReference>
<evidence type="ECO:0000259" key="10">
    <source>
        <dbReference type="PROSITE" id="PS51869"/>
    </source>
</evidence>
<reference evidence="12" key="1">
    <citation type="submission" date="2019-08" db="EMBL/GenBank/DDBJ databases">
        <title>The improved chromosome-level genome for the pearl oyster Pinctada fucata martensii using PacBio sequencing and Hi-C.</title>
        <authorList>
            <person name="Zheng Z."/>
        </authorList>
    </citation>
    <scope>NUCLEOTIDE SEQUENCE</scope>
    <source>
        <strain evidence="12">ZZ-2019</strain>
        <tissue evidence="12">Adductor muscle</tissue>
    </source>
</reference>
<dbReference type="InterPro" id="IPR019543">
    <property type="entry name" value="APP_amyloid_C"/>
</dbReference>
<dbReference type="Gene3D" id="3.30.1490.140">
    <property type="entry name" value="Amyloidogenic glycoprotein, copper-binding domain"/>
    <property type="match status" value="1"/>
</dbReference>
<feature type="domain" description="E1" evidence="10">
    <location>
        <begin position="5"/>
        <end position="156"/>
    </location>
</feature>
<evidence type="ECO:0000259" key="11">
    <source>
        <dbReference type="PROSITE" id="PS51870"/>
    </source>
</evidence>
<dbReference type="Pfam" id="PF02177">
    <property type="entry name" value="APP_N"/>
    <property type="match status" value="1"/>
</dbReference>
<dbReference type="InterPro" id="IPR019745">
    <property type="entry name" value="Amyloid_glyco_intracell_CS"/>
</dbReference>
<dbReference type="Gene3D" id="3.90.570.10">
    <property type="entry name" value="Amyloidogenic glycoprotein, heparin-binding domain"/>
    <property type="match status" value="1"/>
</dbReference>
<name>A0AA88YW77_PINIB</name>
<feature type="region of interest" description="CuBD subdomain" evidence="8">
    <location>
        <begin position="100"/>
        <end position="156"/>
    </location>
</feature>
<feature type="disulfide bond" evidence="8">
    <location>
        <begin position="125"/>
        <end position="153"/>
    </location>
</feature>
<keyword evidence="6 8" id="KW-1015">Disulfide bond</keyword>
<keyword evidence="5 9" id="KW-0472">Membrane</keyword>
<keyword evidence="7" id="KW-0325">Glycoprotein</keyword>
<dbReference type="PANTHER" id="PTHR23103:SF15">
    <property type="entry name" value="AMYLOID-BETA-LIKE PROTEIN"/>
    <property type="match status" value="1"/>
</dbReference>
<evidence type="ECO:0000256" key="2">
    <source>
        <dbReference type="ARBA" id="ARBA00022692"/>
    </source>
</evidence>
<dbReference type="GO" id="GO:0016020">
    <property type="term" value="C:membrane"/>
    <property type="evidence" value="ECO:0007669"/>
    <property type="project" value="UniProtKB-SubCell"/>
</dbReference>
<dbReference type="Pfam" id="PF10515">
    <property type="entry name" value="APP_amyloid"/>
    <property type="match status" value="1"/>
</dbReference>
<dbReference type="PROSITE" id="PS51869">
    <property type="entry name" value="APP_E1"/>
    <property type="match status" value="1"/>
</dbReference>
<organism evidence="12 13">
    <name type="scientific">Pinctada imbricata</name>
    <name type="common">Atlantic pearl-oyster</name>
    <name type="synonym">Pinctada martensii</name>
    <dbReference type="NCBI Taxonomy" id="66713"/>
    <lineage>
        <taxon>Eukaryota</taxon>
        <taxon>Metazoa</taxon>
        <taxon>Spiralia</taxon>
        <taxon>Lophotrochozoa</taxon>
        <taxon>Mollusca</taxon>
        <taxon>Bivalvia</taxon>
        <taxon>Autobranchia</taxon>
        <taxon>Pteriomorphia</taxon>
        <taxon>Pterioida</taxon>
        <taxon>Pterioidea</taxon>
        <taxon>Pteriidae</taxon>
        <taxon>Pinctada</taxon>
    </lineage>
</organism>
<dbReference type="SUPFAM" id="SSF89811">
    <property type="entry name" value="Amyloid beta a4 protein copper binding domain (domain 2)"/>
    <property type="match status" value="1"/>
</dbReference>
<comment type="caution">
    <text evidence="12">The sequence shown here is derived from an EMBL/GenBank/DDBJ whole genome shotgun (WGS) entry which is preliminary data.</text>
</comment>
<accession>A0AA88YW77</accession>
<dbReference type="Pfam" id="PF12924">
    <property type="entry name" value="APP_Cu_bd"/>
    <property type="match status" value="1"/>
</dbReference>
<dbReference type="InterPro" id="IPR011178">
    <property type="entry name" value="Amyloid_glyco_Cu-bd"/>
</dbReference>
<proteinExistence type="inferred from homology"/>
<dbReference type="InterPro" id="IPR019744">
    <property type="entry name" value="APP_CUBD_CS"/>
</dbReference>
<dbReference type="InterPro" id="IPR011993">
    <property type="entry name" value="PH-like_dom_sf"/>
</dbReference>
<protein>
    <submittedName>
        <fullName evidence="12">Uncharacterized protein</fullName>
    </submittedName>
</protein>
<keyword evidence="2 9" id="KW-0812">Transmembrane</keyword>
<comment type="similarity">
    <text evidence="8">Belongs to the APP family.</text>
</comment>
<dbReference type="Gene3D" id="2.30.29.30">
    <property type="entry name" value="Pleckstrin-homology domain (PH domain)/Phosphotyrosine-binding domain (PTB)"/>
    <property type="match status" value="1"/>
</dbReference>
<dbReference type="InterPro" id="IPR036669">
    <property type="entry name" value="Amyloid_Cu-bd_sf"/>
</dbReference>
<dbReference type="GO" id="GO:0007409">
    <property type="term" value="P:axonogenesis"/>
    <property type="evidence" value="ECO:0007669"/>
    <property type="project" value="TreeGrafter"/>
</dbReference>
<dbReference type="InterPro" id="IPR036454">
    <property type="entry name" value="Amyloid_glyco_heparin-bd_sf"/>
</dbReference>
<dbReference type="PROSITE" id="PS00319">
    <property type="entry name" value="APP_CUBD"/>
    <property type="match status" value="1"/>
</dbReference>
<dbReference type="InterPro" id="IPR008155">
    <property type="entry name" value="Amyloid_glyco"/>
</dbReference>
<dbReference type="PROSITE" id="PS00320">
    <property type="entry name" value="APP_INTRA"/>
    <property type="match status" value="1"/>
</dbReference>
<comment type="caution">
    <text evidence="8">Lacks conserved residue(s) required for the propagation of feature annotation.</text>
</comment>
<dbReference type="GO" id="GO:0046914">
    <property type="term" value="F:transition metal ion binding"/>
    <property type="evidence" value="ECO:0007669"/>
    <property type="project" value="InterPro"/>
</dbReference>
<evidence type="ECO:0000256" key="5">
    <source>
        <dbReference type="ARBA" id="ARBA00023136"/>
    </source>
</evidence>
<dbReference type="InterPro" id="IPR015849">
    <property type="entry name" value="Amyloid_glyco_heparin-bd"/>
</dbReference>
<comment type="subcellular location">
    <subcellularLocation>
        <location evidence="1">Membrane</location>
        <topology evidence="1">Single-pass type I membrane protein</topology>
    </subcellularLocation>
</comment>
<dbReference type="SUPFAM" id="SSF109843">
    <property type="entry name" value="CAPPD, an extracellular domain of amyloid beta A4 protein"/>
    <property type="match status" value="1"/>
</dbReference>
<dbReference type="Proteomes" id="UP001186944">
    <property type="component" value="Unassembled WGS sequence"/>
</dbReference>
<dbReference type="PANTHER" id="PTHR23103">
    <property type="entry name" value="ALZHEIMER'S DISEASE BETA-AMYLOID RELATED"/>
    <property type="match status" value="1"/>
</dbReference>
<dbReference type="AlphaFoldDB" id="A0AA88YW77"/>
<dbReference type="PROSITE" id="PS51870">
    <property type="entry name" value="APP_E2"/>
    <property type="match status" value="1"/>
</dbReference>
<evidence type="ECO:0000256" key="1">
    <source>
        <dbReference type="ARBA" id="ARBA00004479"/>
    </source>
</evidence>
<feature type="region of interest" description="GFLD subdomain" evidence="8">
    <location>
        <begin position="5"/>
        <end position="92"/>
    </location>
</feature>
<keyword evidence="3" id="KW-0732">Signal</keyword>
<evidence type="ECO:0000256" key="4">
    <source>
        <dbReference type="ARBA" id="ARBA00022989"/>
    </source>
</evidence>
<evidence type="ECO:0000256" key="8">
    <source>
        <dbReference type="PROSITE-ProRule" id="PRU01217"/>
    </source>
</evidence>
<dbReference type="InterPro" id="IPR008154">
    <property type="entry name" value="Amyloid_glyco_extra"/>
</dbReference>
<dbReference type="PRINTS" id="PR00203">
    <property type="entry name" value="AMYLOIDA4"/>
</dbReference>
<keyword evidence="4 9" id="KW-1133">Transmembrane helix</keyword>
<keyword evidence="13" id="KW-1185">Reference proteome</keyword>
<evidence type="ECO:0000313" key="12">
    <source>
        <dbReference type="EMBL" id="KAK3107722.1"/>
    </source>
</evidence>
<evidence type="ECO:0000256" key="7">
    <source>
        <dbReference type="ARBA" id="ARBA00023180"/>
    </source>
</evidence>
<dbReference type="GO" id="GO:0008201">
    <property type="term" value="F:heparin binding"/>
    <property type="evidence" value="ECO:0007669"/>
    <property type="project" value="UniProtKB-UniRule"/>
</dbReference>
<evidence type="ECO:0000256" key="6">
    <source>
        <dbReference type="ARBA" id="ARBA00023157"/>
    </source>
</evidence>
<evidence type="ECO:0000313" key="13">
    <source>
        <dbReference type="Proteomes" id="UP001186944"/>
    </source>
</evidence>
<gene>
    <name evidence="12" type="ORF">FSP39_020821</name>
</gene>
<dbReference type="EMBL" id="VSWD01000002">
    <property type="protein sequence ID" value="KAK3107722.1"/>
    <property type="molecule type" value="Genomic_DNA"/>
</dbReference>
<dbReference type="SMART" id="SM00006">
    <property type="entry name" value="A4_EXTRA"/>
    <property type="match status" value="1"/>
</dbReference>
<evidence type="ECO:0000256" key="9">
    <source>
        <dbReference type="SAM" id="Phobius"/>
    </source>
</evidence>
<sequence length="565" mass="64995">MGTNNKFVPMVAFLCNKPTMHTTGTGWVADSNTDCIHKPEKILKYCRELYPNLTITNIVEEDEVTITNWPSNKGKLHSHTVQPYRCVVGPFESDALLVPQHCEFFHEHNKCSTYQYWAGVAKQKCDQKGMRIDDFAMLLDCEIDRFAGVEYVCCPKKEKPMDKARTLKPVKQETKILKIEDEDAYTAYLKGDEHFLKKYRNEHAKFLAAVKAMNVRHHDRITKMMKDWQEAREHVNKLKKTDPRAANKLNKDVLQRFQKLYNGTQQSDLAEKRQLVALHLQHRQAELNSKKRRELEAYMTELQRTPVVPKRVLKHLQHYIRIEEKDRLHSLNHFTHVKKQDPEEAKHIQPTVEEHMKVIDERIAQAIDMLHHFPNVERKITPRLDKFRHQYSGLAESALSVVMRPISLPKNKPASVNEVWSPKQQIDDESDDGDPVAHGQLHIVEDDHVADKVKVHGETNHFVAHALDNSAGFNQHSIKSSPVAASSTGSIFGIAIGSVAVFVIIIVAIIMIRRRPSHRHPVTHGFVEVDPAASPEERHVANMQMNGYENPTYKYFEINTNNASK</sequence>
<dbReference type="SUPFAM" id="SSF56491">
    <property type="entry name" value="A heparin-binding domain"/>
    <property type="match status" value="1"/>
</dbReference>
<dbReference type="GO" id="GO:0007417">
    <property type="term" value="P:central nervous system development"/>
    <property type="evidence" value="ECO:0007669"/>
    <property type="project" value="TreeGrafter"/>
</dbReference>
<dbReference type="InterPro" id="IPR036176">
    <property type="entry name" value="E2_sf"/>
</dbReference>
<dbReference type="InterPro" id="IPR024329">
    <property type="entry name" value="Amyloid_glyco_E2_domain"/>
</dbReference>
<feature type="disulfide bond" evidence="8">
    <location>
        <begin position="111"/>
        <end position="141"/>
    </location>
</feature>
<feature type="domain" description="E2" evidence="11">
    <location>
        <begin position="188"/>
        <end position="387"/>
    </location>
</feature>
<feature type="transmembrane region" description="Helical" evidence="9">
    <location>
        <begin position="491"/>
        <end position="512"/>
    </location>
</feature>